<dbReference type="Proteomes" id="UP000268093">
    <property type="component" value="Unassembled WGS sequence"/>
</dbReference>
<evidence type="ECO:0000313" key="2">
    <source>
        <dbReference type="EMBL" id="RUO95716.1"/>
    </source>
</evidence>
<comment type="caution">
    <text evidence="2">The sequence shown here is derived from an EMBL/GenBank/DDBJ whole genome shotgun (WGS) entry which is preliminary data.</text>
</comment>
<organism evidence="2 3">
    <name type="scientific">Jimgerdemannia flammicorona</name>
    <dbReference type="NCBI Taxonomy" id="994334"/>
    <lineage>
        <taxon>Eukaryota</taxon>
        <taxon>Fungi</taxon>
        <taxon>Fungi incertae sedis</taxon>
        <taxon>Mucoromycota</taxon>
        <taxon>Mucoromycotina</taxon>
        <taxon>Endogonomycetes</taxon>
        <taxon>Endogonales</taxon>
        <taxon>Endogonaceae</taxon>
        <taxon>Jimgerdemannia</taxon>
    </lineage>
</organism>
<dbReference type="EMBL" id="RBNI01026542">
    <property type="protein sequence ID" value="RUO95716.1"/>
    <property type="molecule type" value="Genomic_DNA"/>
</dbReference>
<proteinExistence type="predicted"/>
<evidence type="ECO:0000256" key="1">
    <source>
        <dbReference type="SAM" id="SignalP"/>
    </source>
</evidence>
<reference evidence="2 3" key="1">
    <citation type="journal article" date="2018" name="New Phytol.">
        <title>Phylogenomics of Endogonaceae and evolution of mycorrhizas within Mucoromycota.</title>
        <authorList>
            <person name="Chang Y."/>
            <person name="Desiro A."/>
            <person name="Na H."/>
            <person name="Sandor L."/>
            <person name="Lipzen A."/>
            <person name="Clum A."/>
            <person name="Barry K."/>
            <person name="Grigoriev I.V."/>
            <person name="Martin F.M."/>
            <person name="Stajich J.E."/>
            <person name="Smith M.E."/>
            <person name="Bonito G."/>
            <person name="Spatafora J.W."/>
        </authorList>
    </citation>
    <scope>NUCLEOTIDE SEQUENCE [LARGE SCALE GENOMIC DNA]</scope>
    <source>
        <strain evidence="2 3">GMNB39</strain>
    </source>
</reference>
<gene>
    <name evidence="2" type="ORF">BC936DRAFT_143382</name>
</gene>
<sequence>MNIHFIFFITVYIITLPATIADFEIGFIVDDFKAYWEAIAGVTISIQDFVFQNLNIKSFEDFRAYWEVMPNAIADYEFFDAEQQKNLDQLKRELKEFHINTFYDLFKALDEYRRLLERNPFSIENLRNT</sequence>
<feature type="signal peptide" evidence="1">
    <location>
        <begin position="1"/>
        <end position="21"/>
    </location>
</feature>
<keyword evidence="1" id="KW-0732">Signal</keyword>
<name>A0A432ZZ63_9FUNG</name>
<protein>
    <submittedName>
        <fullName evidence="2">Uncharacterized protein</fullName>
    </submittedName>
</protein>
<keyword evidence="3" id="KW-1185">Reference proteome</keyword>
<feature type="chain" id="PRO_5019104081" evidence="1">
    <location>
        <begin position="22"/>
        <end position="129"/>
    </location>
</feature>
<accession>A0A432ZZ63</accession>
<dbReference type="AlphaFoldDB" id="A0A432ZZ63"/>
<evidence type="ECO:0000313" key="3">
    <source>
        <dbReference type="Proteomes" id="UP000268093"/>
    </source>
</evidence>